<proteinExistence type="predicted"/>
<comment type="caution">
    <text evidence="1">The sequence shown here is derived from an EMBL/GenBank/DDBJ whole genome shotgun (WGS) entry which is preliminary data.</text>
</comment>
<evidence type="ECO:0000313" key="2">
    <source>
        <dbReference type="Proteomes" id="UP000789920"/>
    </source>
</evidence>
<evidence type="ECO:0000313" key="1">
    <source>
        <dbReference type="EMBL" id="CAG8830595.1"/>
    </source>
</evidence>
<dbReference type="EMBL" id="CAJVQC010099492">
    <property type="protein sequence ID" value="CAG8830595.1"/>
    <property type="molecule type" value="Genomic_DNA"/>
</dbReference>
<feature type="non-terminal residue" evidence="1">
    <location>
        <position position="1"/>
    </location>
</feature>
<accession>A0ACA9S7E9</accession>
<protein>
    <submittedName>
        <fullName evidence="1">20781_t:CDS:1</fullName>
    </submittedName>
</protein>
<organism evidence="1 2">
    <name type="scientific">Racocetra persica</name>
    <dbReference type="NCBI Taxonomy" id="160502"/>
    <lineage>
        <taxon>Eukaryota</taxon>
        <taxon>Fungi</taxon>
        <taxon>Fungi incertae sedis</taxon>
        <taxon>Mucoromycota</taxon>
        <taxon>Glomeromycotina</taxon>
        <taxon>Glomeromycetes</taxon>
        <taxon>Diversisporales</taxon>
        <taxon>Gigasporaceae</taxon>
        <taxon>Racocetra</taxon>
    </lineage>
</organism>
<dbReference type="Proteomes" id="UP000789920">
    <property type="component" value="Unassembled WGS sequence"/>
</dbReference>
<gene>
    <name evidence="1" type="ORF">RPERSI_LOCUS27856</name>
</gene>
<name>A0ACA9S7E9_9GLOM</name>
<keyword evidence="2" id="KW-1185">Reference proteome</keyword>
<reference evidence="1" key="1">
    <citation type="submission" date="2021-06" db="EMBL/GenBank/DDBJ databases">
        <authorList>
            <person name="Kallberg Y."/>
            <person name="Tangrot J."/>
            <person name="Rosling A."/>
        </authorList>
    </citation>
    <scope>NUCLEOTIDE SEQUENCE</scope>
    <source>
        <strain evidence="1">MA461A</strain>
    </source>
</reference>
<sequence length="271" mass="31720">GKTTVTHHIPKPQIISTFNNVKIFTSVIVLNQTKPYRNVFVIRVEYMDDENPYVVIHRMGKPKKPFNLLIPYMLIGYEEDLPIGKFQDNSIDHIYTRRYQYDGDNQIDHQNLKNDCIIGTPILKCRDIPGYNFGRSKDVISYHFRQLNDNIQLQCYHYDLQTDLVCNTLLFEVNYAIITKNNPDFIVNSATANNWTYRSYNTLPLGQNSRTFTGNRWNVFVHPKPMFASIQYSDPPNHHLFLNIHKKYPIAKSLKDIPNNLFSPIGYVMIK</sequence>